<name>A0A0F6YMF6_9BACT</name>
<dbReference type="OrthoDB" id="9784492at2"/>
<dbReference type="PANTHER" id="PTHR36930">
    <property type="entry name" value="METAL-SULFUR CLUSTER BIOSYNTHESIS PROTEINS YUAD-RELATED"/>
    <property type="match status" value="1"/>
</dbReference>
<organism evidence="2 3">
    <name type="scientific">Sandaracinus amylolyticus</name>
    <dbReference type="NCBI Taxonomy" id="927083"/>
    <lineage>
        <taxon>Bacteria</taxon>
        <taxon>Pseudomonadati</taxon>
        <taxon>Myxococcota</taxon>
        <taxon>Polyangia</taxon>
        <taxon>Polyangiales</taxon>
        <taxon>Sandaracinaceae</taxon>
        <taxon>Sandaracinus</taxon>
    </lineage>
</organism>
<dbReference type="InterPro" id="IPR011037">
    <property type="entry name" value="Pyrv_Knase-like_insert_dom_sf"/>
</dbReference>
<accession>A0A0F6YMF6</accession>
<dbReference type="EMBL" id="CP011125">
    <property type="protein sequence ID" value="AKF10245.1"/>
    <property type="molecule type" value="Genomic_DNA"/>
</dbReference>
<dbReference type="Gene3D" id="2.40.33.20">
    <property type="entry name" value="PK beta-barrel domain-like"/>
    <property type="match status" value="1"/>
</dbReference>
<dbReference type="SUPFAM" id="SSF50800">
    <property type="entry name" value="PK beta-barrel domain-like"/>
    <property type="match status" value="1"/>
</dbReference>
<dbReference type="GO" id="GO:0003824">
    <property type="term" value="F:catalytic activity"/>
    <property type="evidence" value="ECO:0007669"/>
    <property type="project" value="InterPro"/>
</dbReference>
<dbReference type="GO" id="GO:0030170">
    <property type="term" value="F:pyridoxal phosphate binding"/>
    <property type="evidence" value="ECO:0007669"/>
    <property type="project" value="InterPro"/>
</dbReference>
<sequence length="165" mass="17711">METLRERLENVPQVGRVTWIGVRPEHGAPIEVLERAGVLADRGLERDRVSRRQGGKRQVTLIQAEHLDVIARLLGREGAIDPALLRRNVVVAGVNLIALRRMRFAIGGAVILEGTGTCEPCAKMDAALGEGAFHAMRGHGGITARVIEGGEIAIGDPVRALSYVG</sequence>
<dbReference type="InterPro" id="IPR052716">
    <property type="entry name" value="MOSC_domain"/>
</dbReference>
<dbReference type="Pfam" id="PF03473">
    <property type="entry name" value="MOSC"/>
    <property type="match status" value="1"/>
</dbReference>
<proteinExistence type="predicted"/>
<dbReference type="GO" id="GO:0030151">
    <property type="term" value="F:molybdenum ion binding"/>
    <property type="evidence" value="ECO:0007669"/>
    <property type="project" value="InterPro"/>
</dbReference>
<reference evidence="2 3" key="1">
    <citation type="submission" date="2015-03" db="EMBL/GenBank/DDBJ databases">
        <title>Genome assembly of Sandaracinus amylolyticus DSM 53668.</title>
        <authorList>
            <person name="Sharma G."/>
            <person name="Subramanian S."/>
        </authorList>
    </citation>
    <scope>NUCLEOTIDE SEQUENCE [LARGE SCALE GENOMIC DNA]</scope>
    <source>
        <strain evidence="2 3">DSM 53668</strain>
    </source>
</reference>
<dbReference type="KEGG" id="samy:DB32_007394"/>
<dbReference type="STRING" id="927083.DB32_007394"/>
<dbReference type="AlphaFoldDB" id="A0A0F6YMF6"/>
<dbReference type="InterPro" id="IPR005302">
    <property type="entry name" value="MoCF_Sase_C"/>
</dbReference>
<dbReference type="RefSeq" id="WP_053237225.1">
    <property type="nucleotide sequence ID" value="NZ_CP011125.1"/>
</dbReference>
<evidence type="ECO:0000259" key="1">
    <source>
        <dbReference type="PROSITE" id="PS51340"/>
    </source>
</evidence>
<evidence type="ECO:0000313" key="2">
    <source>
        <dbReference type="EMBL" id="AKF10245.1"/>
    </source>
</evidence>
<dbReference type="Proteomes" id="UP000034883">
    <property type="component" value="Chromosome"/>
</dbReference>
<evidence type="ECO:0000313" key="3">
    <source>
        <dbReference type="Proteomes" id="UP000034883"/>
    </source>
</evidence>
<protein>
    <recommendedName>
        <fullName evidence="1">MOSC domain-containing protein</fullName>
    </recommendedName>
</protein>
<keyword evidence="3" id="KW-1185">Reference proteome</keyword>
<dbReference type="PANTHER" id="PTHR36930:SF1">
    <property type="entry name" value="MOSC DOMAIN-CONTAINING PROTEIN"/>
    <property type="match status" value="1"/>
</dbReference>
<dbReference type="PROSITE" id="PS51340">
    <property type="entry name" value="MOSC"/>
    <property type="match status" value="1"/>
</dbReference>
<feature type="domain" description="MOSC" evidence="1">
    <location>
        <begin position="31"/>
        <end position="161"/>
    </location>
</feature>
<gene>
    <name evidence="2" type="ORF">DB32_007394</name>
</gene>